<dbReference type="PANTHER" id="PTHR43792">
    <property type="entry name" value="GNAT FAMILY, PUTATIVE (AFU_ORTHOLOGUE AFUA_3G00765)-RELATED-RELATED"/>
    <property type="match status" value="1"/>
</dbReference>
<dbReference type="PROSITE" id="PS51186">
    <property type="entry name" value="GNAT"/>
    <property type="match status" value="1"/>
</dbReference>
<gene>
    <name evidence="2" type="ORF">AT705_20045</name>
</gene>
<sequence>MFEKLHFNTARFTIRPLQQSDLHAIYESRRNPDTSRYIGEPATLKDAQDRIDRATAPWQAKEHERLLLAIIRREDNVLVGELMYKFLCHNAKTAEIGYRLNEKYIGQGYAFEAANGLIEAAFAQFGLNKVCAFCAVENKASWRLMEKLGMQREAHLRQHFKFSHGYYDGYMYGLLRSEHIMAATA</sequence>
<dbReference type="Gene3D" id="3.40.630.30">
    <property type="match status" value="1"/>
</dbReference>
<evidence type="ECO:0000259" key="1">
    <source>
        <dbReference type="PROSITE" id="PS51186"/>
    </source>
</evidence>
<dbReference type="RefSeq" id="WP_058798152.1">
    <property type="nucleotide sequence ID" value="NZ_CP013612.1"/>
</dbReference>
<dbReference type="InterPro" id="IPR051531">
    <property type="entry name" value="N-acetyltransferase"/>
</dbReference>
<evidence type="ECO:0000313" key="3">
    <source>
        <dbReference type="Proteomes" id="UP000069015"/>
    </source>
</evidence>
<dbReference type="EMBL" id="CP013612">
    <property type="protein sequence ID" value="ALU45254.1"/>
    <property type="molecule type" value="Genomic_DNA"/>
</dbReference>
<dbReference type="InterPro" id="IPR016181">
    <property type="entry name" value="Acyl_CoA_acyltransferase"/>
</dbReference>
<organism evidence="2 3">
    <name type="scientific">Pseudoalteromonas rubra</name>
    <dbReference type="NCBI Taxonomy" id="43658"/>
    <lineage>
        <taxon>Bacteria</taxon>
        <taxon>Pseudomonadati</taxon>
        <taxon>Pseudomonadota</taxon>
        <taxon>Gammaproteobacteria</taxon>
        <taxon>Alteromonadales</taxon>
        <taxon>Pseudoalteromonadaceae</taxon>
        <taxon>Pseudoalteromonas</taxon>
    </lineage>
</organism>
<feature type="domain" description="N-acetyltransferase" evidence="1">
    <location>
        <begin position="12"/>
        <end position="173"/>
    </location>
</feature>
<dbReference type="Pfam" id="PF13302">
    <property type="entry name" value="Acetyltransf_3"/>
    <property type="match status" value="1"/>
</dbReference>
<dbReference type="InterPro" id="IPR000182">
    <property type="entry name" value="GNAT_dom"/>
</dbReference>
<reference evidence="2 3" key="1">
    <citation type="submission" date="2015-12" db="EMBL/GenBank/DDBJ databases">
        <title>Complete genome sequence of Pseudoalteromonas rubra SCSIO 6842, harboring a conjugative plasmid.</title>
        <authorList>
            <person name="Li B."/>
            <person name="Wang X."/>
        </authorList>
    </citation>
    <scope>NUCLEOTIDE SEQUENCE [LARGE SCALE GENOMIC DNA]</scope>
    <source>
        <strain evidence="2 3">SCSIO 6842</strain>
    </source>
</reference>
<accession>A0A0U3I5F8</accession>
<dbReference type="SUPFAM" id="SSF55729">
    <property type="entry name" value="Acyl-CoA N-acyltransferases (Nat)"/>
    <property type="match status" value="1"/>
</dbReference>
<dbReference type="AlphaFoldDB" id="A0A0U3I5F8"/>
<dbReference type="KEGG" id="prr:AT705_20045"/>
<proteinExistence type="predicted"/>
<evidence type="ECO:0000313" key="2">
    <source>
        <dbReference type="EMBL" id="ALU45254.1"/>
    </source>
</evidence>
<protein>
    <recommendedName>
        <fullName evidence="1">N-acetyltransferase domain-containing protein</fullName>
    </recommendedName>
</protein>
<dbReference type="Proteomes" id="UP000069015">
    <property type="component" value="Chromosome 2"/>
</dbReference>
<dbReference type="GO" id="GO:0016747">
    <property type="term" value="F:acyltransferase activity, transferring groups other than amino-acyl groups"/>
    <property type="evidence" value="ECO:0007669"/>
    <property type="project" value="InterPro"/>
</dbReference>
<name>A0A0U3I5F8_9GAMM</name>